<dbReference type="Gene3D" id="3.40.605.10">
    <property type="entry name" value="Aldehyde Dehydrogenase, Chain A, domain 1"/>
    <property type="match status" value="1"/>
</dbReference>
<dbReference type="Gene3D" id="3.40.309.10">
    <property type="entry name" value="Aldehyde Dehydrogenase, Chain A, domain 2"/>
    <property type="match status" value="1"/>
</dbReference>
<dbReference type="InterPro" id="IPR015590">
    <property type="entry name" value="Aldehyde_DH_dom"/>
</dbReference>
<dbReference type="InterPro" id="IPR029510">
    <property type="entry name" value="Ald_DH_CS_GLU"/>
</dbReference>
<dbReference type="EMBL" id="JAMYJR010000001">
    <property type="protein sequence ID" value="MCO8269092.1"/>
    <property type="molecule type" value="Genomic_DNA"/>
</dbReference>
<organism evidence="5 6">
    <name type="scientific">Paractinoplanes aksuensis</name>
    <dbReference type="NCBI Taxonomy" id="2939490"/>
    <lineage>
        <taxon>Bacteria</taxon>
        <taxon>Bacillati</taxon>
        <taxon>Actinomycetota</taxon>
        <taxon>Actinomycetes</taxon>
        <taxon>Micromonosporales</taxon>
        <taxon>Micromonosporaceae</taxon>
        <taxon>Paractinoplanes</taxon>
    </lineage>
</organism>
<comment type="caution">
    <text evidence="5">The sequence shown here is derived from an EMBL/GenBank/DDBJ whole genome shotgun (WGS) entry which is preliminary data.</text>
</comment>
<evidence type="ECO:0000259" key="4">
    <source>
        <dbReference type="Pfam" id="PF00171"/>
    </source>
</evidence>
<evidence type="ECO:0000256" key="1">
    <source>
        <dbReference type="ARBA" id="ARBA00023002"/>
    </source>
</evidence>
<dbReference type="Pfam" id="PF00171">
    <property type="entry name" value="Aldedh"/>
    <property type="match status" value="1"/>
</dbReference>
<dbReference type="Proteomes" id="UP001523369">
    <property type="component" value="Unassembled WGS sequence"/>
</dbReference>
<feature type="domain" description="Aldehyde dehydrogenase" evidence="4">
    <location>
        <begin position="16"/>
        <end position="471"/>
    </location>
</feature>
<dbReference type="RefSeq" id="WP_253235235.1">
    <property type="nucleotide sequence ID" value="NZ_JAMYJR010000001.1"/>
</dbReference>
<dbReference type="PROSITE" id="PS00070">
    <property type="entry name" value="ALDEHYDE_DEHYDR_CYS"/>
    <property type="match status" value="1"/>
</dbReference>
<dbReference type="InterPro" id="IPR016160">
    <property type="entry name" value="Ald_DH_CS_CYS"/>
</dbReference>
<dbReference type="PROSITE" id="PS00687">
    <property type="entry name" value="ALDEHYDE_DEHYDR_GLU"/>
    <property type="match status" value="1"/>
</dbReference>
<proteinExistence type="inferred from homology"/>
<keyword evidence="6" id="KW-1185">Reference proteome</keyword>
<comment type="similarity">
    <text evidence="3">Belongs to the aldehyde dehydrogenase family.</text>
</comment>
<gene>
    <name evidence="5" type="ORF">M1L60_00650</name>
</gene>
<dbReference type="InterPro" id="IPR016163">
    <property type="entry name" value="Ald_DH_C"/>
</dbReference>
<name>A0ABT1DE50_9ACTN</name>
<protein>
    <submittedName>
        <fullName evidence="5">Aldehyde dehydrogenase family protein</fullName>
    </submittedName>
</protein>
<sequence>MNIPLWVDGQPVQGTGDIARENPARPGEQVGTVRTADAALTGETVGAASAAFPGWAAVPVAERVTRVTDAIVETSAANGERGPLLSRELGKVIADVQGELGFALALARYDGPVAQRLCADKVLTDDEGTLITTVDPYGVIAAITPWNAPVILAALKVVPGLMTGNTMVVKPSPLAPLAVTDFLSQVARRLPAGVLNVVNGGADVGQALVGDPRVAKVSFTGGLTTARHIAATAAHHVRPTVMELGGNDAAIFLPDAEMDVETLQRAVFGSFLTSGQVCMAIKRLLVPAARRDEFVEAYLEAARRVLRVGDPLDPASTMGPVISREHQKRIDALVQSGRDAGGTVHDLGVYEPSSDDGYWVRPTLVLGLDDNHPLVADEQFGPTVPLLTYDSVDEAVARANSVEHGLASSVWSADEQRAVDVARRLDAGFSFINCHNRAGTSLRASFGGRRSSGHGREFGEAGVAEYVQTHSINSPAAIREKRALGNAYPVAG</sequence>
<evidence type="ECO:0000256" key="2">
    <source>
        <dbReference type="PROSITE-ProRule" id="PRU10007"/>
    </source>
</evidence>
<dbReference type="PANTHER" id="PTHR11699">
    <property type="entry name" value="ALDEHYDE DEHYDROGENASE-RELATED"/>
    <property type="match status" value="1"/>
</dbReference>
<evidence type="ECO:0000256" key="3">
    <source>
        <dbReference type="RuleBase" id="RU003345"/>
    </source>
</evidence>
<keyword evidence="1 3" id="KW-0560">Oxidoreductase</keyword>
<evidence type="ECO:0000313" key="5">
    <source>
        <dbReference type="EMBL" id="MCO8269092.1"/>
    </source>
</evidence>
<dbReference type="SUPFAM" id="SSF53720">
    <property type="entry name" value="ALDH-like"/>
    <property type="match status" value="1"/>
</dbReference>
<dbReference type="InterPro" id="IPR016161">
    <property type="entry name" value="Ald_DH/histidinol_DH"/>
</dbReference>
<feature type="active site" evidence="2">
    <location>
        <position position="243"/>
    </location>
</feature>
<accession>A0ABT1DE50</accession>
<reference evidence="5 6" key="1">
    <citation type="submission" date="2022-06" db="EMBL/GenBank/DDBJ databases">
        <title>New Species of the Genus Actinoplanes, ActinopZanes ferrugineus.</title>
        <authorList>
            <person name="Ding P."/>
        </authorList>
    </citation>
    <scope>NUCLEOTIDE SEQUENCE [LARGE SCALE GENOMIC DNA]</scope>
    <source>
        <strain evidence="5 6">TRM88003</strain>
    </source>
</reference>
<dbReference type="InterPro" id="IPR016162">
    <property type="entry name" value="Ald_DH_N"/>
</dbReference>
<evidence type="ECO:0000313" key="6">
    <source>
        <dbReference type="Proteomes" id="UP001523369"/>
    </source>
</evidence>